<dbReference type="EMBL" id="CP041046">
    <property type="protein sequence ID" value="QDE39913.1"/>
    <property type="molecule type" value="Genomic_DNA"/>
</dbReference>
<gene>
    <name evidence="1" type="ORF">FIV34_12165</name>
</gene>
<evidence type="ECO:0000313" key="2">
    <source>
        <dbReference type="Proteomes" id="UP000316093"/>
    </source>
</evidence>
<evidence type="ECO:0000313" key="1">
    <source>
        <dbReference type="EMBL" id="QDE39913.1"/>
    </source>
</evidence>
<protein>
    <submittedName>
        <fullName evidence="1">Uncharacterized protein</fullName>
    </submittedName>
</protein>
<dbReference type="RefSeq" id="WP_139983111.1">
    <property type="nucleotide sequence ID" value="NZ_CP041046.1"/>
</dbReference>
<reference evidence="1 2" key="1">
    <citation type="submission" date="2019-06" db="EMBL/GenBank/DDBJ databases">
        <title>A complete genome sequence for Luteibacter pinisoli MAH-14.</title>
        <authorList>
            <person name="Baltrus D.A."/>
        </authorList>
    </citation>
    <scope>NUCLEOTIDE SEQUENCE [LARGE SCALE GENOMIC DNA]</scope>
    <source>
        <strain evidence="1 2">MAH-14</strain>
    </source>
</reference>
<dbReference type="Proteomes" id="UP000316093">
    <property type="component" value="Chromosome"/>
</dbReference>
<organism evidence="1 2">
    <name type="scientific">Luteibacter pinisoli</name>
    <dbReference type="NCBI Taxonomy" id="2589080"/>
    <lineage>
        <taxon>Bacteria</taxon>
        <taxon>Pseudomonadati</taxon>
        <taxon>Pseudomonadota</taxon>
        <taxon>Gammaproteobacteria</taxon>
        <taxon>Lysobacterales</taxon>
        <taxon>Rhodanobacteraceae</taxon>
        <taxon>Luteibacter</taxon>
    </lineage>
</organism>
<dbReference type="AlphaFoldDB" id="A0A4Y5Z6K0"/>
<name>A0A4Y5Z6K0_9GAMM</name>
<proteinExistence type="predicted"/>
<keyword evidence="2" id="KW-1185">Reference proteome</keyword>
<sequence>METTSRQLAEAMAPSGWRLEKAPVGQRKERWGWKMVHGPTGSEVTCDLLGQIGRTWREFCRIQLTANMRAETVAGWLASGEGPGCAVIGEWLASGDAAMPSCLIEAVSALPHARSPRQWLSASAHMTVVSPPGHHGFKASVLEHLAHHQRAALGVSLPKAPQRMSRRRL</sequence>
<accession>A0A4Y5Z6K0</accession>
<dbReference type="KEGG" id="lpy:FIV34_12165"/>